<reference evidence="9 10" key="1">
    <citation type="submission" date="2018-10" db="EMBL/GenBank/DDBJ databases">
        <title>Falsibacillus sp. genome draft.</title>
        <authorList>
            <person name="Shi S."/>
        </authorList>
    </citation>
    <scope>NUCLEOTIDE SEQUENCE [LARGE SCALE GENOMIC DNA]</scope>
    <source>
        <strain evidence="9 10">GY 10110</strain>
    </source>
</reference>
<dbReference type="GO" id="GO:0046872">
    <property type="term" value="F:metal ion binding"/>
    <property type="evidence" value="ECO:0007669"/>
    <property type="project" value="UniProtKB-KW"/>
</dbReference>
<protein>
    <submittedName>
        <fullName evidence="9">Peptidase</fullName>
    </submittedName>
</protein>
<dbReference type="Pfam" id="PF01546">
    <property type="entry name" value="Peptidase_M20"/>
    <property type="match status" value="1"/>
</dbReference>
<evidence type="ECO:0000256" key="5">
    <source>
        <dbReference type="ARBA" id="ARBA00022801"/>
    </source>
</evidence>
<dbReference type="NCBIfam" id="NF005373">
    <property type="entry name" value="PRK06915.1"/>
    <property type="match status" value="1"/>
</dbReference>
<feature type="domain" description="Peptidase M20 dimerisation" evidence="8">
    <location>
        <begin position="198"/>
        <end position="311"/>
    </location>
</feature>
<dbReference type="Pfam" id="PF07687">
    <property type="entry name" value="M20_dimer"/>
    <property type="match status" value="1"/>
</dbReference>
<dbReference type="SUPFAM" id="SSF53187">
    <property type="entry name" value="Zn-dependent exopeptidases"/>
    <property type="match status" value="1"/>
</dbReference>
<evidence type="ECO:0000256" key="3">
    <source>
        <dbReference type="ARBA" id="ARBA00006247"/>
    </source>
</evidence>
<keyword evidence="10" id="KW-1185">Reference proteome</keyword>
<dbReference type="InterPro" id="IPR050072">
    <property type="entry name" value="Peptidase_M20A"/>
</dbReference>
<keyword evidence="6" id="KW-0862">Zinc</keyword>
<dbReference type="OrthoDB" id="9792335at2"/>
<keyword evidence="7" id="KW-0170">Cobalt</keyword>
<comment type="cofactor">
    <cofactor evidence="1">
        <name>Co(2+)</name>
        <dbReference type="ChEBI" id="CHEBI:48828"/>
    </cofactor>
</comment>
<proteinExistence type="inferred from homology"/>
<keyword evidence="4" id="KW-0479">Metal-binding</keyword>
<dbReference type="Proteomes" id="UP000276770">
    <property type="component" value="Unassembled WGS sequence"/>
</dbReference>
<dbReference type="PANTHER" id="PTHR43808">
    <property type="entry name" value="ACETYLORNITHINE DEACETYLASE"/>
    <property type="match status" value="1"/>
</dbReference>
<dbReference type="RefSeq" id="WP_121680852.1">
    <property type="nucleotide sequence ID" value="NZ_RCVZ01000007.1"/>
</dbReference>
<dbReference type="PANTHER" id="PTHR43808:SF25">
    <property type="entry name" value="PEPTIDASE M20 DIMERISATION DOMAIN-CONTAINING PROTEIN"/>
    <property type="match status" value="1"/>
</dbReference>
<keyword evidence="5" id="KW-0378">Hydrolase</keyword>
<dbReference type="InterPro" id="IPR011650">
    <property type="entry name" value="Peptidase_M20_dimer"/>
</dbReference>
<evidence type="ECO:0000313" key="9">
    <source>
        <dbReference type="EMBL" id="RLQ95197.1"/>
    </source>
</evidence>
<evidence type="ECO:0000256" key="2">
    <source>
        <dbReference type="ARBA" id="ARBA00001947"/>
    </source>
</evidence>
<dbReference type="InterPro" id="IPR010182">
    <property type="entry name" value="ArgE/DapE"/>
</dbReference>
<dbReference type="GO" id="GO:0016787">
    <property type="term" value="F:hydrolase activity"/>
    <property type="evidence" value="ECO:0007669"/>
    <property type="project" value="UniProtKB-KW"/>
</dbReference>
<evidence type="ECO:0000256" key="7">
    <source>
        <dbReference type="ARBA" id="ARBA00023285"/>
    </source>
</evidence>
<dbReference type="NCBIfam" id="TIGR01910">
    <property type="entry name" value="DapE-ArgE"/>
    <property type="match status" value="1"/>
</dbReference>
<dbReference type="NCBIfam" id="NF005306">
    <property type="entry name" value="PRK06837.1"/>
    <property type="match status" value="1"/>
</dbReference>
<name>A0A3L7JWG6_9BACI</name>
<sequence length="418" mass="46021">MQKNIKAWMESNRSNGVKLLQKLVQENSTRGNEYNAQAVIIEKCRQMGMHLDIWDMKRENLEEHPFFKCDRENFEGNPNVCAVWKGGGGGRSLILNGHIDVVPAGDEKDWEMDPFSGAVKDGKLFGRGSTDMKGGTVSLLLAIQALMELGISLRGDVIFQSVIEEESGGSGTLSAVMRGYKADGAIIPEPTNMKLFIKQQGSMWFRIKVKGKSSHGGTRYEGVNAIEKAVKVVAALGKLEQKRNEKITDPLYEGIPIPIPINIGKIESGSWPSSVPDLAIIEGRMGVGPSEKMEDAEKELAACIDQICREDRWLQEHPLELEWFGGRWQPGDLDKGHPLVETIQHSYKCVLARPPKIEASPWGTDGGILSKGADIPVVVFGPGRTEAAHDANEYIEIDKIFEAAEIIALTIIDWCGAE</sequence>
<accession>A0A3L7JWG6</accession>
<dbReference type="Gene3D" id="3.40.630.10">
    <property type="entry name" value="Zn peptidases"/>
    <property type="match status" value="1"/>
</dbReference>
<dbReference type="Gene3D" id="3.30.70.360">
    <property type="match status" value="1"/>
</dbReference>
<dbReference type="AlphaFoldDB" id="A0A3L7JWG6"/>
<evidence type="ECO:0000259" key="8">
    <source>
        <dbReference type="Pfam" id="PF07687"/>
    </source>
</evidence>
<comment type="similarity">
    <text evidence="3">Belongs to the peptidase M20A family.</text>
</comment>
<dbReference type="InterPro" id="IPR036264">
    <property type="entry name" value="Bact_exopeptidase_dim_dom"/>
</dbReference>
<dbReference type="EMBL" id="RCVZ01000007">
    <property type="protein sequence ID" value="RLQ95197.1"/>
    <property type="molecule type" value="Genomic_DNA"/>
</dbReference>
<evidence type="ECO:0000256" key="4">
    <source>
        <dbReference type="ARBA" id="ARBA00022723"/>
    </source>
</evidence>
<evidence type="ECO:0000313" key="10">
    <source>
        <dbReference type="Proteomes" id="UP000276770"/>
    </source>
</evidence>
<gene>
    <name evidence="9" type="ORF">D9X91_11935</name>
</gene>
<organism evidence="9 10">
    <name type="scientific">Falsibacillus albus</name>
    <dbReference type="NCBI Taxonomy" id="2478915"/>
    <lineage>
        <taxon>Bacteria</taxon>
        <taxon>Bacillati</taxon>
        <taxon>Bacillota</taxon>
        <taxon>Bacilli</taxon>
        <taxon>Bacillales</taxon>
        <taxon>Bacillaceae</taxon>
        <taxon>Falsibacillus</taxon>
    </lineage>
</organism>
<evidence type="ECO:0000256" key="1">
    <source>
        <dbReference type="ARBA" id="ARBA00001941"/>
    </source>
</evidence>
<comment type="caution">
    <text evidence="9">The sequence shown here is derived from an EMBL/GenBank/DDBJ whole genome shotgun (WGS) entry which is preliminary data.</text>
</comment>
<evidence type="ECO:0000256" key="6">
    <source>
        <dbReference type="ARBA" id="ARBA00022833"/>
    </source>
</evidence>
<comment type="cofactor">
    <cofactor evidence="2">
        <name>Zn(2+)</name>
        <dbReference type="ChEBI" id="CHEBI:29105"/>
    </cofactor>
</comment>
<dbReference type="SUPFAM" id="SSF55031">
    <property type="entry name" value="Bacterial exopeptidase dimerisation domain"/>
    <property type="match status" value="1"/>
</dbReference>
<dbReference type="InterPro" id="IPR002933">
    <property type="entry name" value="Peptidase_M20"/>
</dbReference>